<evidence type="ECO:0000313" key="3">
    <source>
        <dbReference type="Proteomes" id="UP000887013"/>
    </source>
</evidence>
<dbReference type="EMBL" id="BMAW01051322">
    <property type="protein sequence ID" value="GFS79766.1"/>
    <property type="molecule type" value="Genomic_DNA"/>
</dbReference>
<feature type="compositionally biased region" description="Basic and acidic residues" evidence="1">
    <location>
        <begin position="1"/>
        <end position="12"/>
    </location>
</feature>
<keyword evidence="3" id="KW-1185">Reference proteome</keyword>
<sequence>MSNTLEQREDNCGHPPCNTRDDNILNRSSLKTAIKSDDPIFHVPNQPRVINGSTRITRRGCKNARVDIRGPTTPGGRKRGRNLLSLISCVRRCLRKRTIRIEYPIDNCSCW</sequence>
<comment type="caution">
    <text evidence="2">The sequence shown here is derived from an EMBL/GenBank/DDBJ whole genome shotgun (WGS) entry which is preliminary data.</text>
</comment>
<organism evidence="2 3">
    <name type="scientific">Nephila pilipes</name>
    <name type="common">Giant wood spider</name>
    <name type="synonym">Nephila maculata</name>
    <dbReference type="NCBI Taxonomy" id="299642"/>
    <lineage>
        <taxon>Eukaryota</taxon>
        <taxon>Metazoa</taxon>
        <taxon>Ecdysozoa</taxon>
        <taxon>Arthropoda</taxon>
        <taxon>Chelicerata</taxon>
        <taxon>Arachnida</taxon>
        <taxon>Araneae</taxon>
        <taxon>Araneomorphae</taxon>
        <taxon>Entelegynae</taxon>
        <taxon>Araneoidea</taxon>
        <taxon>Nephilidae</taxon>
        <taxon>Nephila</taxon>
    </lineage>
</organism>
<name>A0A8X6MV95_NEPPI</name>
<dbReference type="Proteomes" id="UP000887013">
    <property type="component" value="Unassembled WGS sequence"/>
</dbReference>
<dbReference type="AlphaFoldDB" id="A0A8X6MV95"/>
<feature type="region of interest" description="Disordered" evidence="1">
    <location>
        <begin position="1"/>
        <end position="24"/>
    </location>
</feature>
<accession>A0A8X6MV95</accession>
<reference evidence="2" key="1">
    <citation type="submission" date="2020-08" db="EMBL/GenBank/DDBJ databases">
        <title>Multicomponent nature underlies the extraordinary mechanical properties of spider dragline silk.</title>
        <authorList>
            <person name="Kono N."/>
            <person name="Nakamura H."/>
            <person name="Mori M."/>
            <person name="Yoshida Y."/>
            <person name="Ohtoshi R."/>
            <person name="Malay A.D."/>
            <person name="Moran D.A.P."/>
            <person name="Tomita M."/>
            <person name="Numata K."/>
            <person name="Arakawa K."/>
        </authorList>
    </citation>
    <scope>NUCLEOTIDE SEQUENCE</scope>
</reference>
<gene>
    <name evidence="2" type="ORF">NPIL_406741</name>
</gene>
<protein>
    <submittedName>
        <fullName evidence="2">Uncharacterized protein</fullName>
    </submittedName>
</protein>
<proteinExistence type="predicted"/>
<evidence type="ECO:0000313" key="2">
    <source>
        <dbReference type="EMBL" id="GFS79766.1"/>
    </source>
</evidence>
<evidence type="ECO:0000256" key="1">
    <source>
        <dbReference type="SAM" id="MobiDB-lite"/>
    </source>
</evidence>